<dbReference type="Proteomes" id="UP000191901">
    <property type="component" value="Chromosome"/>
</dbReference>
<accession>A0A1Z3HUA2</accession>
<reference evidence="2 3" key="1">
    <citation type="journal article" date="2016" name="Biochim. Biophys. Acta">
        <title>Characterization of red-shifted phycobilisomes isolated from the chlorophyll f-containing cyanobacterium Halomicronema hongdechloris.</title>
        <authorList>
            <person name="Li Y."/>
            <person name="Lin Y."/>
            <person name="Garvey C.J."/>
            <person name="Birch D."/>
            <person name="Corkery R.W."/>
            <person name="Loughlin P.C."/>
            <person name="Scheer H."/>
            <person name="Willows R.D."/>
            <person name="Chen M."/>
        </authorList>
    </citation>
    <scope>NUCLEOTIDE SEQUENCE [LARGE SCALE GENOMIC DNA]</scope>
    <source>
        <strain evidence="2 3">C2206</strain>
    </source>
</reference>
<dbReference type="AlphaFoldDB" id="A0A1Z3HUA2"/>
<name>A0A1Z3HUA2_9CYAN</name>
<dbReference type="RefSeq" id="WP_080811694.1">
    <property type="nucleotide sequence ID" value="NZ_CP021983.2"/>
</dbReference>
<dbReference type="KEGG" id="hhg:XM38_048580"/>
<proteinExistence type="predicted"/>
<keyword evidence="3" id="KW-1185">Reference proteome</keyword>
<sequence>MSSNAELQVLVQKQDTLLQASDDLDTKLLALEDTSEEDAIVMPSMSVAVWQKQLPSKPGEVSPRELSLTSTL</sequence>
<feature type="region of interest" description="Disordered" evidence="1">
    <location>
        <begin position="53"/>
        <end position="72"/>
    </location>
</feature>
<evidence type="ECO:0000256" key="1">
    <source>
        <dbReference type="SAM" id="MobiDB-lite"/>
    </source>
</evidence>
<organism evidence="2 3">
    <name type="scientific">Halomicronema hongdechloris C2206</name>
    <dbReference type="NCBI Taxonomy" id="1641165"/>
    <lineage>
        <taxon>Bacteria</taxon>
        <taxon>Bacillati</taxon>
        <taxon>Cyanobacteriota</taxon>
        <taxon>Cyanophyceae</taxon>
        <taxon>Nodosilineales</taxon>
        <taxon>Nodosilineaceae</taxon>
        <taxon>Halomicronema</taxon>
    </lineage>
</organism>
<gene>
    <name evidence="2" type="ORF">XM38_048580</name>
</gene>
<evidence type="ECO:0000313" key="2">
    <source>
        <dbReference type="EMBL" id="ASC73884.1"/>
    </source>
</evidence>
<protein>
    <submittedName>
        <fullName evidence="2">Uncharacterized protein</fullName>
    </submittedName>
</protein>
<dbReference type="STRING" id="1641165.XM38_18835"/>
<dbReference type="EMBL" id="CP021983">
    <property type="protein sequence ID" value="ASC73884.1"/>
    <property type="molecule type" value="Genomic_DNA"/>
</dbReference>
<evidence type="ECO:0000313" key="3">
    <source>
        <dbReference type="Proteomes" id="UP000191901"/>
    </source>
</evidence>